<dbReference type="EMBL" id="JAJNBZ010000015">
    <property type="protein sequence ID" value="MCE5171144.1"/>
    <property type="molecule type" value="Genomic_DNA"/>
</dbReference>
<keyword evidence="6" id="KW-0326">Glycosidase</keyword>
<evidence type="ECO:0000256" key="7">
    <source>
        <dbReference type="ARBA" id="ARBA00023316"/>
    </source>
</evidence>
<dbReference type="RefSeq" id="WP_233697695.1">
    <property type="nucleotide sequence ID" value="NZ_JAJNBZ010000015.1"/>
</dbReference>
<organism evidence="11 12">
    <name type="scientific">Paenibacillus profundus</name>
    <dbReference type="NCBI Taxonomy" id="1173085"/>
    <lineage>
        <taxon>Bacteria</taxon>
        <taxon>Bacillati</taxon>
        <taxon>Bacillota</taxon>
        <taxon>Bacilli</taxon>
        <taxon>Bacillales</taxon>
        <taxon>Paenibacillaceae</taxon>
        <taxon>Paenibacillus</taxon>
    </lineage>
</organism>
<dbReference type="PANTHER" id="PTHR31983">
    <property type="entry name" value="ENDO-1,3(4)-BETA-GLUCANASE 1"/>
    <property type="match status" value="1"/>
</dbReference>
<evidence type="ECO:0000256" key="5">
    <source>
        <dbReference type="ARBA" id="ARBA00023277"/>
    </source>
</evidence>
<dbReference type="Proteomes" id="UP001199916">
    <property type="component" value="Unassembled WGS sequence"/>
</dbReference>
<evidence type="ECO:0000313" key="11">
    <source>
        <dbReference type="EMBL" id="MCE5171144.1"/>
    </source>
</evidence>
<evidence type="ECO:0000256" key="8">
    <source>
        <dbReference type="ARBA" id="ARBA00023326"/>
    </source>
</evidence>
<keyword evidence="9" id="KW-0732">Signal</keyword>
<dbReference type="InterPro" id="IPR040720">
    <property type="entry name" value="GH81_C"/>
</dbReference>
<keyword evidence="8" id="KW-0624">Polysaccharide degradation</keyword>
<dbReference type="Gene3D" id="2.70.98.30">
    <property type="entry name" value="Golgi alpha-mannosidase II, domain 4"/>
    <property type="match status" value="1"/>
</dbReference>
<evidence type="ECO:0000256" key="4">
    <source>
        <dbReference type="ARBA" id="ARBA00022801"/>
    </source>
</evidence>
<evidence type="ECO:0000256" key="3">
    <source>
        <dbReference type="ARBA" id="ARBA00012780"/>
    </source>
</evidence>
<dbReference type="PROSITE" id="PS52008">
    <property type="entry name" value="GH81"/>
    <property type="match status" value="1"/>
</dbReference>
<feature type="domain" description="Glycosyl hydrolase family 81 C-terminal" evidence="10">
    <location>
        <begin position="364"/>
        <end position="681"/>
    </location>
</feature>
<evidence type="ECO:0000256" key="1">
    <source>
        <dbReference type="ARBA" id="ARBA00000382"/>
    </source>
</evidence>
<dbReference type="EC" id="3.2.1.39" evidence="3"/>
<feature type="signal peptide" evidence="9">
    <location>
        <begin position="1"/>
        <end position="24"/>
    </location>
</feature>
<feature type="chain" id="PRO_5045129896" description="glucan endo-1,3-beta-D-glucosidase" evidence="9">
    <location>
        <begin position="25"/>
        <end position="777"/>
    </location>
</feature>
<name>A0ABS8YNH6_9BACL</name>
<evidence type="ECO:0000259" key="10">
    <source>
        <dbReference type="Pfam" id="PF17652"/>
    </source>
</evidence>
<protein>
    <recommendedName>
        <fullName evidence="3">glucan endo-1,3-beta-D-glucosidase</fullName>
        <ecNumber evidence="3">3.2.1.39</ecNumber>
    </recommendedName>
</protein>
<keyword evidence="7" id="KW-0961">Cell wall biogenesis/degradation</keyword>
<gene>
    <name evidence="11" type="ORF">LQV63_17725</name>
</gene>
<evidence type="ECO:0000256" key="6">
    <source>
        <dbReference type="ARBA" id="ARBA00023295"/>
    </source>
</evidence>
<evidence type="ECO:0000313" key="12">
    <source>
        <dbReference type="Proteomes" id="UP001199916"/>
    </source>
</evidence>
<accession>A0ABS8YNH6</accession>
<dbReference type="InterPro" id="IPR005200">
    <property type="entry name" value="Endo-beta-glucanase"/>
</dbReference>
<comment type="similarity">
    <text evidence="2">Belongs to the glycosyl hydrolase 81 family.</text>
</comment>
<keyword evidence="12" id="KW-1185">Reference proteome</keyword>
<dbReference type="PANTHER" id="PTHR31983:SF0">
    <property type="entry name" value="GLUCAN ENDO-1,3-BETA-D-GLUCOSIDASE 2"/>
    <property type="match status" value="1"/>
</dbReference>
<dbReference type="Pfam" id="PF17652">
    <property type="entry name" value="Glyco_hydro81C"/>
    <property type="match status" value="1"/>
</dbReference>
<proteinExistence type="inferred from homology"/>
<comment type="caution">
    <text evidence="11">The sequence shown here is derived from an EMBL/GenBank/DDBJ whole genome shotgun (WGS) entry which is preliminary data.</text>
</comment>
<dbReference type="GO" id="GO:0016787">
    <property type="term" value="F:hydrolase activity"/>
    <property type="evidence" value="ECO:0007669"/>
    <property type="project" value="UniProtKB-KW"/>
</dbReference>
<keyword evidence="4 11" id="KW-0378">Hydrolase</keyword>
<comment type="catalytic activity">
    <reaction evidence="1">
        <text>Hydrolysis of (1-&gt;3)-beta-D-glucosidic linkages in (1-&gt;3)-beta-D-glucans.</text>
        <dbReference type="EC" id="3.2.1.39"/>
    </reaction>
</comment>
<reference evidence="11 12" key="1">
    <citation type="submission" date="2021-11" db="EMBL/GenBank/DDBJ databases">
        <title>Draft genome sequence of Paenibacillus profundus YoMME, a new Gram-positive bacteria with exoelectrogenic properties.</title>
        <authorList>
            <person name="Hubenova Y."/>
            <person name="Hubenova E."/>
            <person name="Manasiev Y."/>
            <person name="Peykov S."/>
            <person name="Mitov M."/>
        </authorList>
    </citation>
    <scope>NUCLEOTIDE SEQUENCE [LARGE SCALE GENOMIC DNA]</scope>
    <source>
        <strain evidence="11 12">YoMME</strain>
    </source>
</reference>
<evidence type="ECO:0000256" key="9">
    <source>
        <dbReference type="SAM" id="SignalP"/>
    </source>
</evidence>
<sequence>MKTKGFALMLAACLVLLTSVPLSAFSGEQRLGSGSYSTLPPNGTKNAQTGLYRTGRISGAMPTNRWWSSLAWNTYSEAQYPHPLAVKNEANGMSVYAPGPRIAAHPACICGTMSDTPDFTVGHTSASSFTAASVDGYSDWFVNARYEAGSRSMNASYGLGSPYVYFMFHGGSPQLSFTASPTIWSGDEQASVLGITIDGAHYGLFGPSGGTWDGIGTDTLTNRLNGKSYFAIAALPDNRPDTLEQFRRYAYAHVTDTKVAWSYNADRSEVQTTYTWTTSVKEGAEQGTIFALYPHQWKHTDAALLPYEYDSVRGVMKTGAGNSLRTAMKFTGVLPSLPFKLSVDERAALQGYVDEAQAESYSGASGTQQTGKRLGKLAALAPIAEQVGDAAAAQQFRSDMKGILQDWLKASDDTERLKRSNLFYYNERWGALIGYPAENGSDTELNDHHVQYGYFIRAAAEIARIDPDWSSDDEWGKMVKLLIQDIANADHSDTRFPFLRGFDPYAGHSWQSGHGQFADGNYNGSPSEAMNAWSGLILWGEATGDTRIRDLGIYMYTTEMNAISEYWFDAYETKQRQDFSRTTASMVWGGKTASSGWSDRPEQSYGMSWLPITAASLYLTHRPDYADRNYAALLAENGSISFNLWADIVYMYRAASNPEEAAALFDAHAEAMTPEAGNSKANAYYWIRSLNVLGQADPAVSADYPLYAVFNKDGARTYAVYNMTNRAKTVTFSDGTQVKAEPSAFGIASVGNGSIDIVRPEPDDGDVHILPIPVHKE</sequence>
<evidence type="ECO:0000256" key="2">
    <source>
        <dbReference type="ARBA" id="ARBA00010730"/>
    </source>
</evidence>
<keyword evidence="5" id="KW-0119">Carbohydrate metabolism</keyword>